<accession>A0A9D1GAN0</accession>
<dbReference type="Proteomes" id="UP000886833">
    <property type="component" value="Unassembled WGS sequence"/>
</dbReference>
<dbReference type="EMBL" id="DVKQ01000035">
    <property type="protein sequence ID" value="HIT37413.1"/>
    <property type="molecule type" value="Genomic_DNA"/>
</dbReference>
<name>A0A9D1GAN0_9FIRM</name>
<comment type="caution">
    <text evidence="1">The sequence shown here is derived from an EMBL/GenBank/DDBJ whole genome shotgun (WGS) entry which is preliminary data.</text>
</comment>
<organism evidence="1 2">
    <name type="scientific">Candidatus Onthousia faecipullorum</name>
    <dbReference type="NCBI Taxonomy" id="2840887"/>
    <lineage>
        <taxon>Bacteria</taxon>
        <taxon>Bacillati</taxon>
        <taxon>Bacillota</taxon>
        <taxon>Bacilli</taxon>
        <taxon>Candidatus Onthousia</taxon>
    </lineage>
</organism>
<reference evidence="1" key="1">
    <citation type="submission" date="2020-10" db="EMBL/GenBank/DDBJ databases">
        <authorList>
            <person name="Gilroy R."/>
        </authorList>
    </citation>
    <scope>NUCLEOTIDE SEQUENCE</scope>
    <source>
        <strain evidence="1">CHK195-26880</strain>
    </source>
</reference>
<gene>
    <name evidence="1" type="ORF">IAB59_02900</name>
</gene>
<evidence type="ECO:0000313" key="2">
    <source>
        <dbReference type="Proteomes" id="UP000886833"/>
    </source>
</evidence>
<evidence type="ECO:0000313" key="1">
    <source>
        <dbReference type="EMBL" id="HIT37413.1"/>
    </source>
</evidence>
<sequence length="91" mass="10747">MINIISKPLEFDDELKKKIEFICDFCNTKPKIINGNIRNIEHTNLSYIEPHRVIIKGITFLVFNYSKILYISNLSNSIEIKDLEDYIKKIK</sequence>
<reference evidence="1" key="2">
    <citation type="journal article" date="2021" name="PeerJ">
        <title>Extensive microbial diversity within the chicken gut microbiome revealed by metagenomics and culture.</title>
        <authorList>
            <person name="Gilroy R."/>
            <person name="Ravi A."/>
            <person name="Getino M."/>
            <person name="Pursley I."/>
            <person name="Horton D.L."/>
            <person name="Alikhan N.F."/>
            <person name="Baker D."/>
            <person name="Gharbi K."/>
            <person name="Hall N."/>
            <person name="Watson M."/>
            <person name="Adriaenssens E.M."/>
            <person name="Foster-Nyarko E."/>
            <person name="Jarju S."/>
            <person name="Secka A."/>
            <person name="Antonio M."/>
            <person name="Oren A."/>
            <person name="Chaudhuri R.R."/>
            <person name="La Ragione R."/>
            <person name="Hildebrand F."/>
            <person name="Pallen M.J."/>
        </authorList>
    </citation>
    <scope>NUCLEOTIDE SEQUENCE</scope>
    <source>
        <strain evidence="1">CHK195-26880</strain>
    </source>
</reference>
<protein>
    <submittedName>
        <fullName evidence="1">Uncharacterized protein</fullName>
    </submittedName>
</protein>
<proteinExistence type="predicted"/>
<dbReference type="AlphaFoldDB" id="A0A9D1GAN0"/>